<dbReference type="STRING" id="1314800.A0A1B7N508"/>
<dbReference type="EMBL" id="KV448229">
    <property type="protein sequence ID" value="OAX39954.1"/>
    <property type="molecule type" value="Genomic_DNA"/>
</dbReference>
<reference evidence="1 2" key="1">
    <citation type="submission" date="2016-06" db="EMBL/GenBank/DDBJ databases">
        <title>Comparative genomics of the ectomycorrhizal sister species Rhizopogon vinicolor and Rhizopogon vesiculosus (Basidiomycota: Boletales) reveals a divergence of the mating type B locus.</title>
        <authorList>
            <consortium name="DOE Joint Genome Institute"/>
            <person name="Mujic A.B."/>
            <person name="Kuo A."/>
            <person name="Tritt A."/>
            <person name="Lipzen A."/>
            <person name="Chen C."/>
            <person name="Johnson J."/>
            <person name="Sharma A."/>
            <person name="Barry K."/>
            <person name="Grigoriev I.V."/>
            <person name="Spatafora J.W."/>
        </authorList>
    </citation>
    <scope>NUCLEOTIDE SEQUENCE [LARGE SCALE GENOMIC DNA]</scope>
    <source>
        <strain evidence="1 2">AM-OR11-026</strain>
    </source>
</reference>
<evidence type="ECO:0000313" key="2">
    <source>
        <dbReference type="Proteomes" id="UP000092154"/>
    </source>
</evidence>
<evidence type="ECO:0000313" key="1">
    <source>
        <dbReference type="EMBL" id="OAX39954.1"/>
    </source>
</evidence>
<protein>
    <recommendedName>
        <fullName evidence="3">C2H2-type domain-containing protein</fullName>
    </recommendedName>
</protein>
<dbReference type="InParanoid" id="A0A1B7N508"/>
<name>A0A1B7N508_9AGAM</name>
<accession>A0A1B7N508</accession>
<gene>
    <name evidence="1" type="ORF">K503DRAFT_769022</name>
</gene>
<evidence type="ECO:0008006" key="3">
    <source>
        <dbReference type="Google" id="ProtNLM"/>
    </source>
</evidence>
<dbReference type="OrthoDB" id="2794896at2759"/>
<dbReference type="AlphaFoldDB" id="A0A1B7N508"/>
<dbReference type="Proteomes" id="UP000092154">
    <property type="component" value="Unassembled WGS sequence"/>
</dbReference>
<keyword evidence="2" id="KW-1185">Reference proteome</keyword>
<organism evidence="1 2">
    <name type="scientific">Rhizopogon vinicolor AM-OR11-026</name>
    <dbReference type="NCBI Taxonomy" id="1314800"/>
    <lineage>
        <taxon>Eukaryota</taxon>
        <taxon>Fungi</taxon>
        <taxon>Dikarya</taxon>
        <taxon>Basidiomycota</taxon>
        <taxon>Agaricomycotina</taxon>
        <taxon>Agaricomycetes</taxon>
        <taxon>Agaricomycetidae</taxon>
        <taxon>Boletales</taxon>
        <taxon>Suillineae</taxon>
        <taxon>Rhizopogonaceae</taxon>
        <taxon>Rhizopogon</taxon>
    </lineage>
</organism>
<sequence>MQSPNFAGTSVSQSNETTSLSTSWKSVPDIVGIDQLLSGDFTFSQEVAEVMHHTTDLTGYHNTPENFLSFHSETADNEQFYYPSEPQDYIPLTADDSLAQAYVWSQANSLSSWFDPGDLHHQSFQAMISQPSVEQLKPMMPSQVFSRSPGDHHVCDWIENDVRCGQPIMGDILGAHLRNAHNVQGNEKKMLVCRWRDCGQELQRGGIRRHVATRHLNIKSHCHNCFKSFSRPDAMKKHARECQGA</sequence>
<proteinExistence type="predicted"/>